<dbReference type="Proteomes" id="UP001472677">
    <property type="component" value="Unassembled WGS sequence"/>
</dbReference>
<reference evidence="1 2" key="1">
    <citation type="journal article" date="2024" name="G3 (Bethesda)">
        <title>Genome assembly of Hibiscus sabdariffa L. provides insights into metabolisms of medicinal natural products.</title>
        <authorList>
            <person name="Kim T."/>
        </authorList>
    </citation>
    <scope>NUCLEOTIDE SEQUENCE [LARGE SCALE GENOMIC DNA]</scope>
    <source>
        <strain evidence="1">TK-2024</strain>
        <tissue evidence="1">Old leaves</tissue>
    </source>
</reference>
<comment type="caution">
    <text evidence="1">The sequence shown here is derived from an EMBL/GenBank/DDBJ whole genome shotgun (WGS) entry which is preliminary data.</text>
</comment>
<evidence type="ECO:0000313" key="1">
    <source>
        <dbReference type="EMBL" id="KAK8557608.1"/>
    </source>
</evidence>
<sequence length="186" mass="21069">MAPRKTKLQKPGVEKDMKVKAKMGRIKQNGECLREEQRRIRAKFGEMERKCDRLKEETESIIKQTAGTQIKLALMFNILKAREGGDFIEATKLTKFLREIVAKERAGASFNDIKNENSGDFILCWTQCDVQSYVVDKGSEVRWQRLECHWGSGSGSGSATPEESNQRLSLSGWALADNLVMIETHS</sequence>
<dbReference type="PANTHER" id="PTHR48248:SF4">
    <property type="match status" value="1"/>
</dbReference>
<name>A0ABR2ECD1_9ROSI</name>
<proteinExistence type="predicted"/>
<organism evidence="1 2">
    <name type="scientific">Hibiscus sabdariffa</name>
    <name type="common">roselle</name>
    <dbReference type="NCBI Taxonomy" id="183260"/>
    <lineage>
        <taxon>Eukaryota</taxon>
        <taxon>Viridiplantae</taxon>
        <taxon>Streptophyta</taxon>
        <taxon>Embryophyta</taxon>
        <taxon>Tracheophyta</taxon>
        <taxon>Spermatophyta</taxon>
        <taxon>Magnoliopsida</taxon>
        <taxon>eudicotyledons</taxon>
        <taxon>Gunneridae</taxon>
        <taxon>Pentapetalae</taxon>
        <taxon>rosids</taxon>
        <taxon>malvids</taxon>
        <taxon>Malvales</taxon>
        <taxon>Malvaceae</taxon>
        <taxon>Malvoideae</taxon>
        <taxon>Hibiscus</taxon>
    </lineage>
</organism>
<dbReference type="PANTHER" id="PTHR48248">
    <property type="entry name" value="UVR DOMAIN-CONTAINING PROTEIN"/>
    <property type="match status" value="1"/>
</dbReference>
<keyword evidence="2" id="KW-1185">Reference proteome</keyword>
<accession>A0ABR2ECD1</accession>
<evidence type="ECO:0000313" key="2">
    <source>
        <dbReference type="Proteomes" id="UP001472677"/>
    </source>
</evidence>
<protein>
    <submittedName>
        <fullName evidence="1">Uncharacterized protein</fullName>
    </submittedName>
</protein>
<gene>
    <name evidence="1" type="ORF">V6N12_009837</name>
</gene>
<dbReference type="EMBL" id="JBBPBM010000016">
    <property type="protein sequence ID" value="KAK8557608.1"/>
    <property type="molecule type" value="Genomic_DNA"/>
</dbReference>